<dbReference type="AlphaFoldDB" id="F0U662"/>
<sequence length="100" mass="10784">MDRQHPANNSRCISGQGTIGRASGRASARKDGEEVGEERGGLLSARKPMLSATATAEIAWELDHFISYDDPISCMNGWCFFSAGRGSDKKTIAEEGGFQM</sequence>
<accession>F0U662</accession>
<evidence type="ECO:0000313" key="2">
    <source>
        <dbReference type="EMBL" id="EGC42246.1"/>
    </source>
</evidence>
<gene>
    <name evidence="2" type="ORF">HCEG_01608</name>
</gene>
<dbReference type="HOGENOM" id="CLU_2305264_0_0_1"/>
<dbReference type="OMA" id="TAEIAWE"/>
<protein>
    <submittedName>
        <fullName evidence="2">Predicted protein</fullName>
    </submittedName>
</protein>
<name>F0U662_AJEC8</name>
<reference evidence="3" key="1">
    <citation type="submission" date="2008-07" db="EMBL/GenBank/DDBJ databases">
        <title>Annotation of Ajellomyces capsulatus strain H88.</title>
        <authorList>
            <person name="Champion M."/>
            <person name="Cuomo C."/>
            <person name="Ma L.-J."/>
            <person name="Henn M.R."/>
            <person name="Sil A."/>
            <person name="Goldman B."/>
            <person name="Young S.K."/>
            <person name="Kodira C.D."/>
            <person name="Zeng Q."/>
            <person name="Koehrsen M."/>
            <person name="Alvarado L."/>
            <person name="Berlin A."/>
            <person name="Borenstein D."/>
            <person name="Chen Z."/>
            <person name="Engels R."/>
            <person name="Freedman E."/>
            <person name="Gellesch M."/>
            <person name="Goldberg J."/>
            <person name="Griggs A."/>
            <person name="Gujja S."/>
            <person name="Heiman D."/>
            <person name="Hepburn T."/>
            <person name="Howarth C."/>
            <person name="Jen D."/>
            <person name="Larson L."/>
            <person name="Lewis B."/>
            <person name="Mehta T."/>
            <person name="Park D."/>
            <person name="Pearson M."/>
            <person name="Roberts A."/>
            <person name="Saif S."/>
            <person name="Shea T."/>
            <person name="Shenoy N."/>
            <person name="Sisk P."/>
            <person name="Stolte C."/>
            <person name="Sykes S."/>
            <person name="Walk T."/>
            <person name="White J."/>
            <person name="Yandava C."/>
            <person name="Klein B."/>
            <person name="McEwen J.G."/>
            <person name="Puccia R."/>
            <person name="Goldman G.H."/>
            <person name="Felipe M.S."/>
            <person name="Nino-Vega G."/>
            <person name="San-Blas G."/>
            <person name="Taylor J."/>
            <person name="Mendoza L."/>
            <person name="Galagan J."/>
            <person name="Nusbaum C."/>
            <person name="Birren B."/>
        </authorList>
    </citation>
    <scope>NUCLEOTIDE SEQUENCE [LARGE SCALE GENOMIC DNA]</scope>
    <source>
        <strain evidence="3">H88</strain>
    </source>
</reference>
<dbReference type="EMBL" id="DS990636">
    <property type="protein sequence ID" value="EGC42246.1"/>
    <property type="molecule type" value="Genomic_DNA"/>
</dbReference>
<feature type="region of interest" description="Disordered" evidence="1">
    <location>
        <begin position="1"/>
        <end position="40"/>
    </location>
</feature>
<proteinExistence type="predicted"/>
<feature type="compositionally biased region" description="Basic and acidic residues" evidence="1">
    <location>
        <begin position="28"/>
        <end position="40"/>
    </location>
</feature>
<dbReference type="Proteomes" id="UP000008142">
    <property type="component" value="Unassembled WGS sequence"/>
</dbReference>
<feature type="compositionally biased region" description="Polar residues" evidence="1">
    <location>
        <begin position="1"/>
        <end position="16"/>
    </location>
</feature>
<dbReference type="OrthoDB" id="5873279at2759"/>
<evidence type="ECO:0000256" key="1">
    <source>
        <dbReference type="SAM" id="MobiDB-lite"/>
    </source>
</evidence>
<evidence type="ECO:0000313" key="3">
    <source>
        <dbReference type="Proteomes" id="UP000008142"/>
    </source>
</evidence>
<organism evidence="3">
    <name type="scientific">Ajellomyces capsulatus (strain H88)</name>
    <name type="common">Darling's disease fungus</name>
    <name type="synonym">Histoplasma capsulatum</name>
    <dbReference type="NCBI Taxonomy" id="544711"/>
    <lineage>
        <taxon>Eukaryota</taxon>
        <taxon>Fungi</taxon>
        <taxon>Dikarya</taxon>
        <taxon>Ascomycota</taxon>
        <taxon>Pezizomycotina</taxon>
        <taxon>Eurotiomycetes</taxon>
        <taxon>Eurotiomycetidae</taxon>
        <taxon>Onygenales</taxon>
        <taxon>Ajellomycetaceae</taxon>
        <taxon>Histoplasma</taxon>
    </lineage>
</organism>